<dbReference type="GO" id="GO:0004252">
    <property type="term" value="F:serine-type endopeptidase activity"/>
    <property type="evidence" value="ECO:0007669"/>
    <property type="project" value="UniProtKB-UniRule"/>
</dbReference>
<dbReference type="OrthoDB" id="9002785at2"/>
<dbReference type="PANTHER" id="PTHR14218:SF15">
    <property type="entry name" value="TRIPEPTIDYL-PEPTIDASE 1"/>
    <property type="match status" value="1"/>
</dbReference>
<evidence type="ECO:0000256" key="5">
    <source>
        <dbReference type="ARBA" id="ARBA00022837"/>
    </source>
</evidence>
<dbReference type="PANTHER" id="PTHR14218">
    <property type="entry name" value="PROTEASE S8 TRIPEPTIDYL PEPTIDASE I CLN2"/>
    <property type="match status" value="1"/>
</dbReference>
<evidence type="ECO:0000256" key="1">
    <source>
        <dbReference type="ARBA" id="ARBA00022670"/>
    </source>
</evidence>
<dbReference type="InterPro" id="IPR050819">
    <property type="entry name" value="Tripeptidyl-peptidase_I"/>
</dbReference>
<evidence type="ECO:0000256" key="3">
    <source>
        <dbReference type="ARBA" id="ARBA00022801"/>
    </source>
</evidence>
<dbReference type="CDD" id="cd04056">
    <property type="entry name" value="Peptidases_S53"/>
    <property type="match status" value="1"/>
</dbReference>
<name>A0A1G7SUG8_9BURK</name>
<organism evidence="10 11">
    <name type="scientific">Paraburkholderia phenazinium</name>
    <dbReference type="NCBI Taxonomy" id="60549"/>
    <lineage>
        <taxon>Bacteria</taxon>
        <taxon>Pseudomonadati</taxon>
        <taxon>Pseudomonadota</taxon>
        <taxon>Betaproteobacteria</taxon>
        <taxon>Burkholderiales</taxon>
        <taxon>Burkholderiaceae</taxon>
        <taxon>Paraburkholderia</taxon>
    </lineage>
</organism>
<reference evidence="10 11" key="1">
    <citation type="submission" date="2016-10" db="EMBL/GenBank/DDBJ databases">
        <authorList>
            <person name="de Groot N.N."/>
        </authorList>
    </citation>
    <scope>NUCLEOTIDE SEQUENCE [LARGE SCALE GENOMIC DNA]</scope>
    <source>
        <strain evidence="10 11">LMG 2247</strain>
    </source>
</reference>
<evidence type="ECO:0000313" key="10">
    <source>
        <dbReference type="EMBL" id="SDG26685.1"/>
    </source>
</evidence>
<dbReference type="Gene3D" id="3.40.50.200">
    <property type="entry name" value="Peptidase S8/S53 domain"/>
    <property type="match status" value="1"/>
</dbReference>
<dbReference type="Proteomes" id="UP000199706">
    <property type="component" value="Unassembled WGS sequence"/>
</dbReference>
<comment type="similarity">
    <text evidence="8">Belongs to the peptidase S8 family.</text>
</comment>
<sequence length="519" mass="52967">MAKHPLQGSERAVAEGSKLIGHCDPAERIEVHVVLRRAAQAQFDALLGKIEAGDPGVKPLSREAFAKEFGAAAEDIAKVKAFAVQAGLTVVREDPAARTVVLGGTIAQFQTAFGVQLQHYEHHSIGQYRGRTGVISVPDNLLGIVTAVLGLDNRPQARPHFRIRPPFHPSTAQQSGAFTPLQVAALYQYPQGDGSGECVGIIELGGGYESSDLNTYFSGLGVSAPTVVAVGVDKGKNKPTGDPSGPDGEVTLDVEVVGAVAPGAKIAVYFTTNTDTGFIDAVSRAVHDTINKPSVISISWGGPETSWTAQSQQAFNSVLQSAATMGVTVCVASGDSGSTDGSSSTNVVDFPASSPYVLACGGTRLTASGQTIAQEVVWNDGTQGGASGGGVSTAFAVPTWQQGLFSTSTEGVQTPLSGRGVPDVAGDASPVTGYDVLIDGSQTVVGGTSAVAPLWAALIARINAAKGSPVGFVNPKLYAAPSALNDITQGNNGGYEASPGWDACTGLGSPNGQKIAAAL</sequence>
<proteinExistence type="inferred from homology"/>
<evidence type="ECO:0000313" key="11">
    <source>
        <dbReference type="Proteomes" id="UP000199706"/>
    </source>
</evidence>
<dbReference type="CDD" id="cd11377">
    <property type="entry name" value="Pro-peptidase_S53"/>
    <property type="match status" value="1"/>
</dbReference>
<dbReference type="EMBL" id="FNCJ01000002">
    <property type="protein sequence ID" value="SDG26685.1"/>
    <property type="molecule type" value="Genomic_DNA"/>
</dbReference>
<dbReference type="AlphaFoldDB" id="A0A1G7SUG8"/>
<evidence type="ECO:0000256" key="7">
    <source>
        <dbReference type="PROSITE-ProRule" id="PRU01032"/>
    </source>
</evidence>
<feature type="active site" description="Charge relay system" evidence="7">
    <location>
        <position position="249"/>
    </location>
</feature>
<accession>A0A1G7SUG8</accession>
<feature type="binding site" evidence="7">
    <location>
        <position position="487"/>
    </location>
    <ligand>
        <name>Ca(2+)</name>
        <dbReference type="ChEBI" id="CHEBI:29108"/>
    </ligand>
</feature>
<keyword evidence="5 7" id="KW-0106">Calcium</keyword>
<keyword evidence="3 7" id="KW-0378">Hydrolase</keyword>
<feature type="binding site" evidence="7">
    <location>
        <position position="500"/>
    </location>
    <ligand>
        <name>Ca(2+)</name>
        <dbReference type="ChEBI" id="CHEBI:29108"/>
    </ligand>
</feature>
<feature type="binding site" evidence="7">
    <location>
        <position position="502"/>
    </location>
    <ligand>
        <name>Ca(2+)</name>
        <dbReference type="ChEBI" id="CHEBI:29108"/>
    </ligand>
</feature>
<evidence type="ECO:0000256" key="2">
    <source>
        <dbReference type="ARBA" id="ARBA00022723"/>
    </source>
</evidence>
<evidence type="ECO:0000256" key="6">
    <source>
        <dbReference type="ARBA" id="ARBA00023145"/>
    </source>
</evidence>
<dbReference type="InterPro" id="IPR036852">
    <property type="entry name" value="Peptidase_S8/S53_dom_sf"/>
</dbReference>
<comment type="caution">
    <text evidence="8">Lacks conserved residue(s) required for the propagation of feature annotation.</text>
</comment>
<keyword evidence="4 7" id="KW-0720">Serine protease</keyword>
<evidence type="ECO:0000256" key="8">
    <source>
        <dbReference type="PROSITE-ProRule" id="PRU01240"/>
    </source>
</evidence>
<dbReference type="GO" id="GO:0006508">
    <property type="term" value="P:proteolysis"/>
    <property type="evidence" value="ECO:0007669"/>
    <property type="project" value="UniProtKB-KW"/>
</dbReference>
<protein>
    <submittedName>
        <fullName evidence="10">Kumamolisin. Serine peptidase. MEROPS family S53</fullName>
    </submittedName>
</protein>
<keyword evidence="1 7" id="KW-0645">Protease</keyword>
<dbReference type="PROSITE" id="PS51892">
    <property type="entry name" value="SUBTILASE"/>
    <property type="match status" value="1"/>
</dbReference>
<comment type="cofactor">
    <cofactor evidence="7">
        <name>Ca(2+)</name>
        <dbReference type="ChEBI" id="CHEBI:29108"/>
    </cofactor>
    <text evidence="7">Binds 1 Ca(2+) ion per subunit.</text>
</comment>
<dbReference type="InterPro" id="IPR015366">
    <property type="entry name" value="S53_propep"/>
</dbReference>
<evidence type="ECO:0000259" key="9">
    <source>
        <dbReference type="PROSITE" id="PS51695"/>
    </source>
</evidence>
<keyword evidence="2 7" id="KW-0479">Metal-binding</keyword>
<dbReference type="GO" id="GO:0046872">
    <property type="term" value="F:metal ion binding"/>
    <property type="evidence" value="ECO:0007669"/>
    <property type="project" value="UniProtKB-UniRule"/>
</dbReference>
<evidence type="ECO:0000256" key="4">
    <source>
        <dbReference type="ARBA" id="ARBA00022825"/>
    </source>
</evidence>
<feature type="domain" description="Peptidase S53" evidence="9">
    <location>
        <begin position="177"/>
        <end position="519"/>
    </location>
</feature>
<feature type="binding site" evidence="7">
    <location>
        <position position="486"/>
    </location>
    <ligand>
        <name>Ca(2+)</name>
        <dbReference type="ChEBI" id="CHEBI:29108"/>
    </ligand>
</feature>
<dbReference type="InterPro" id="IPR030400">
    <property type="entry name" value="Sedolisin_dom"/>
</dbReference>
<dbReference type="PROSITE" id="PS51695">
    <property type="entry name" value="SEDOLISIN"/>
    <property type="match status" value="1"/>
</dbReference>
<dbReference type="SMART" id="SM00944">
    <property type="entry name" value="Pro-kuma_activ"/>
    <property type="match status" value="1"/>
</dbReference>
<keyword evidence="6" id="KW-0865">Zymogen</keyword>
<feature type="active site" description="Charge relay system" evidence="7">
    <location>
        <position position="449"/>
    </location>
</feature>
<dbReference type="SUPFAM" id="SSF54897">
    <property type="entry name" value="Protease propeptides/inhibitors"/>
    <property type="match status" value="1"/>
</dbReference>
<dbReference type="SUPFAM" id="SSF52743">
    <property type="entry name" value="Subtilisin-like"/>
    <property type="match status" value="1"/>
</dbReference>
<feature type="active site" description="Charge relay system" evidence="7">
    <location>
        <position position="253"/>
    </location>
</feature>
<gene>
    <name evidence="10" type="ORF">SAMN05216466_102669</name>
</gene>
<dbReference type="RefSeq" id="WP_090682878.1">
    <property type="nucleotide sequence ID" value="NZ_CADERL010000002.1"/>
</dbReference>
<dbReference type="GO" id="GO:0008240">
    <property type="term" value="F:tripeptidyl-peptidase activity"/>
    <property type="evidence" value="ECO:0007669"/>
    <property type="project" value="TreeGrafter"/>
</dbReference>
<dbReference type="Pfam" id="PF09286">
    <property type="entry name" value="Pro-kuma_activ"/>
    <property type="match status" value="1"/>
</dbReference>